<evidence type="ECO:0000256" key="16">
    <source>
        <dbReference type="NCBIfam" id="TIGR00593"/>
    </source>
</evidence>
<dbReference type="InterPro" id="IPR002562">
    <property type="entry name" value="3'-5'_exonuclease_dom"/>
</dbReference>
<evidence type="ECO:0000256" key="8">
    <source>
        <dbReference type="ARBA" id="ARBA00022722"/>
    </source>
</evidence>
<evidence type="ECO:0000256" key="17">
    <source>
        <dbReference type="RuleBase" id="RU004460"/>
    </source>
</evidence>
<comment type="caution">
    <text evidence="21">The sequence shown here is derived from an EMBL/GenBank/DDBJ whole genome shotgun (WGS) entry which is preliminary data.</text>
</comment>
<keyword evidence="22" id="KW-1185">Reference proteome</keyword>
<dbReference type="InterPro" id="IPR001098">
    <property type="entry name" value="DNA-dir_DNA_pol_A_palm_dom"/>
</dbReference>
<keyword evidence="5 17" id="KW-0808">Transferase</keyword>
<evidence type="ECO:0000256" key="7">
    <source>
        <dbReference type="ARBA" id="ARBA00022705"/>
    </source>
</evidence>
<dbReference type="SUPFAM" id="SSF47807">
    <property type="entry name" value="5' to 3' exonuclease, C-terminal subdomain"/>
    <property type="match status" value="1"/>
</dbReference>
<dbReference type="InterPro" id="IPR020046">
    <property type="entry name" value="5-3_exonucl_a-hlix_arch_N"/>
</dbReference>
<evidence type="ECO:0000313" key="22">
    <source>
        <dbReference type="Proteomes" id="UP001569200"/>
    </source>
</evidence>
<comment type="similarity">
    <text evidence="1 17">Belongs to the DNA polymerase type-A family.</text>
</comment>
<evidence type="ECO:0000256" key="1">
    <source>
        <dbReference type="ARBA" id="ARBA00007705"/>
    </source>
</evidence>
<protein>
    <recommendedName>
        <fullName evidence="4 16">DNA polymerase I</fullName>
        <ecNumber evidence="3 16">2.7.7.7</ecNumber>
    </recommendedName>
</protein>
<dbReference type="GO" id="GO:0003887">
    <property type="term" value="F:DNA-directed DNA polymerase activity"/>
    <property type="evidence" value="ECO:0007669"/>
    <property type="project" value="UniProtKB-EC"/>
</dbReference>
<feature type="domain" description="5'-3' exonuclease" evidence="19">
    <location>
        <begin position="7"/>
        <end position="267"/>
    </location>
</feature>
<dbReference type="Gene3D" id="3.30.70.370">
    <property type="match status" value="1"/>
</dbReference>
<gene>
    <name evidence="17 21" type="primary">polA</name>
    <name evidence="21" type="ORF">ACED33_08930</name>
</gene>
<evidence type="ECO:0000256" key="5">
    <source>
        <dbReference type="ARBA" id="ARBA00022679"/>
    </source>
</evidence>
<dbReference type="InterPro" id="IPR029060">
    <property type="entry name" value="PIN-like_dom_sf"/>
</dbReference>
<keyword evidence="9 17" id="KW-0227">DNA damage</keyword>
<dbReference type="InterPro" id="IPR036397">
    <property type="entry name" value="RNaseH_sf"/>
</dbReference>
<evidence type="ECO:0000256" key="9">
    <source>
        <dbReference type="ARBA" id="ARBA00022763"/>
    </source>
</evidence>
<dbReference type="SMART" id="SM00482">
    <property type="entry name" value="POLAc"/>
    <property type="match status" value="1"/>
</dbReference>
<evidence type="ECO:0000259" key="19">
    <source>
        <dbReference type="SMART" id="SM00475"/>
    </source>
</evidence>
<dbReference type="Gene3D" id="1.10.150.20">
    <property type="entry name" value="5' to 3' exonuclease, C-terminal subdomain"/>
    <property type="match status" value="2"/>
</dbReference>
<comment type="catalytic activity">
    <reaction evidence="15 17">
        <text>DNA(n) + a 2'-deoxyribonucleoside 5'-triphosphate = DNA(n+1) + diphosphate</text>
        <dbReference type="Rhea" id="RHEA:22508"/>
        <dbReference type="Rhea" id="RHEA-COMP:17339"/>
        <dbReference type="Rhea" id="RHEA-COMP:17340"/>
        <dbReference type="ChEBI" id="CHEBI:33019"/>
        <dbReference type="ChEBI" id="CHEBI:61560"/>
        <dbReference type="ChEBI" id="CHEBI:173112"/>
        <dbReference type="EC" id="2.7.7.7"/>
    </reaction>
</comment>
<keyword evidence="11 17" id="KW-0269">Exonuclease</keyword>
<dbReference type="CDD" id="cd06139">
    <property type="entry name" value="DNA_polA_I_Ecoli_like_exo"/>
    <property type="match status" value="1"/>
</dbReference>
<dbReference type="InterPro" id="IPR002298">
    <property type="entry name" value="DNA_polymerase_A"/>
</dbReference>
<dbReference type="InterPro" id="IPR036279">
    <property type="entry name" value="5-3_exonuclease_C_sf"/>
</dbReference>
<evidence type="ECO:0000256" key="10">
    <source>
        <dbReference type="ARBA" id="ARBA00022801"/>
    </source>
</evidence>
<dbReference type="CDD" id="cd09898">
    <property type="entry name" value="H3TH_53EXO"/>
    <property type="match status" value="1"/>
</dbReference>
<dbReference type="SUPFAM" id="SSF56672">
    <property type="entry name" value="DNA/RNA polymerases"/>
    <property type="match status" value="1"/>
</dbReference>
<dbReference type="SUPFAM" id="SSF88723">
    <property type="entry name" value="PIN domain-like"/>
    <property type="match status" value="1"/>
</dbReference>
<dbReference type="NCBIfam" id="NF004397">
    <property type="entry name" value="PRK05755.1"/>
    <property type="match status" value="1"/>
</dbReference>
<evidence type="ECO:0000256" key="11">
    <source>
        <dbReference type="ARBA" id="ARBA00022839"/>
    </source>
</evidence>
<keyword evidence="6 17" id="KW-0548">Nucleotidyltransferase</keyword>
<keyword evidence="10 17" id="KW-0378">Hydrolase</keyword>
<feature type="domain" description="DNA-directed DNA polymerase family A palm" evidence="20">
    <location>
        <begin position="694"/>
        <end position="901"/>
    </location>
</feature>
<dbReference type="NCBIfam" id="TIGR00593">
    <property type="entry name" value="pola"/>
    <property type="match status" value="1"/>
</dbReference>
<evidence type="ECO:0000313" key="21">
    <source>
        <dbReference type="EMBL" id="MEZ8180798.1"/>
    </source>
</evidence>
<dbReference type="SMART" id="SM00475">
    <property type="entry name" value="53EXOc"/>
    <property type="match status" value="1"/>
</dbReference>
<dbReference type="Gene3D" id="1.20.1060.10">
    <property type="entry name" value="Taq DNA Polymerase, Chain T, domain 4"/>
    <property type="match status" value="1"/>
</dbReference>
<dbReference type="EC" id="2.7.7.7" evidence="3 16"/>
<dbReference type="Pfam" id="PF01367">
    <property type="entry name" value="5_3_exonuc"/>
    <property type="match status" value="1"/>
</dbReference>
<dbReference type="Proteomes" id="UP001569200">
    <property type="component" value="Unassembled WGS sequence"/>
</dbReference>
<dbReference type="SMART" id="SM00474">
    <property type="entry name" value="35EXOc"/>
    <property type="match status" value="1"/>
</dbReference>
<dbReference type="PROSITE" id="PS00447">
    <property type="entry name" value="DNA_POLYMERASE_A"/>
    <property type="match status" value="1"/>
</dbReference>
<sequence>MARIPDNPLILIDGSSYLYRAFHAYPGTMSNGDIPTNAVYGVVNMLRSMMRQFASDRIAVIFDAKGKTFRDDMYPEYKANRPPMPDDLRCQIEPLHNVIRAMGLPLISIPGVEADDVIGTLASQASAMGMPVLISTGDKDMAQLVDDNVTLINTMTNVVMDREGVIEKFGIPPELIIDYLALMGDKVDNIPGIPGVGDKTATALLQGIGSIEKLYQNLDDIAALGFRGSKTMAKKLADNKDNADMSYQLATIKLDVELEETPESLVKAQPNIDELIKLYGQLVFKSWLNELLEGGSGVVEADERSAATGSGAVRSSASAATSTVEMNTSAVTIDRSNYETILDEASFNVWLEKLKAAELFAFDTETDSLDYMVANLVGLSFATEEGVAAYVPVAHDYLDAPQQLDRDWVLEQLKPILEDDAQAKVGQNLKYDMSVLARYGIEMKGIKHDTMLASYVFNSVGGKHDMDSLALRFLQHSCISFEQIAGKGKKQLTFNQIELGEASPYAAEDADVTLRLHNRLMENIEQDEKLKTIYEEIEVPLIPVMSRIERTGVFIDDMLLGAQSQEIAVRLDELEQKAYEIAEQEFNMNSPKQLQAILFEKMGLPVIKKTPSGAPSTNEEVLQELALDYPLPKLIIEYRGLAKLKSTYTDKLPKMINAETGRVHTSYHQAVTATGRLSSTDPNLQNIPIRNEEGRRIRQAFVAQHGWKILAVDYSQIELRIMAHLSGDKALLEAFQQGKDIHAATAAEIIGVAIDQVTTEQRRRAKAVNFGLIYGMSAFGLAKQLGIPRGEAQHYMDTYFERYPGVMQYMEDTRSAASEQGFVETIYGRRLHLPEIQSRNGMRRKAAERAAINAPMQGTAADIIKKAMLLVDEWIQAEGDGRVKLLMQVHDELVFEVQESALAEIESKVQELMESAADLEVPLVAEAGHGDNWDQAH</sequence>
<comment type="function">
    <text evidence="17">In addition to polymerase activity, this DNA polymerase exhibits 3'-5' and 5'-3' exonuclease activity.</text>
</comment>
<evidence type="ECO:0000256" key="14">
    <source>
        <dbReference type="ARBA" id="ARBA00023204"/>
    </source>
</evidence>
<evidence type="ECO:0000256" key="3">
    <source>
        <dbReference type="ARBA" id="ARBA00012417"/>
    </source>
</evidence>
<name>A0ABV4LQS3_VIBSP</name>
<reference evidence="21 22" key="1">
    <citation type="submission" date="2024-06" db="EMBL/GenBank/DDBJ databases">
        <authorList>
            <person name="Steensen K."/>
            <person name="Seneca J."/>
            <person name="Bartlau N."/>
            <person name="Yu A.X."/>
            <person name="Polz M.F."/>
        </authorList>
    </citation>
    <scope>NUCLEOTIDE SEQUENCE [LARGE SCALE GENOMIC DNA]</scope>
    <source>
        <strain evidence="21 22">1F145</strain>
    </source>
</reference>
<dbReference type="SMART" id="SM00279">
    <property type="entry name" value="HhH2"/>
    <property type="match status" value="1"/>
</dbReference>
<evidence type="ECO:0000259" key="18">
    <source>
        <dbReference type="SMART" id="SM00474"/>
    </source>
</evidence>
<feature type="domain" description="3'-5' exonuclease" evidence="18">
    <location>
        <begin position="338"/>
        <end position="525"/>
    </location>
</feature>
<dbReference type="InterPro" id="IPR043502">
    <property type="entry name" value="DNA/RNA_pol_sf"/>
</dbReference>
<keyword evidence="7 17" id="KW-0235">DNA replication</keyword>
<organism evidence="21 22">
    <name type="scientific">Vibrio splendidus</name>
    <dbReference type="NCBI Taxonomy" id="29497"/>
    <lineage>
        <taxon>Bacteria</taxon>
        <taxon>Pseudomonadati</taxon>
        <taxon>Pseudomonadota</taxon>
        <taxon>Gammaproteobacteria</taxon>
        <taxon>Vibrionales</taxon>
        <taxon>Vibrionaceae</taxon>
        <taxon>Vibrio</taxon>
    </lineage>
</organism>
<dbReference type="PRINTS" id="PR00868">
    <property type="entry name" value="DNAPOLI"/>
</dbReference>
<dbReference type="InterPro" id="IPR002421">
    <property type="entry name" value="5-3_exonuclease"/>
</dbReference>
<dbReference type="Gene3D" id="3.40.50.1010">
    <property type="entry name" value="5'-nuclease"/>
    <property type="match status" value="1"/>
</dbReference>
<dbReference type="PANTHER" id="PTHR10133:SF27">
    <property type="entry name" value="DNA POLYMERASE NU"/>
    <property type="match status" value="1"/>
</dbReference>
<evidence type="ECO:0000256" key="15">
    <source>
        <dbReference type="ARBA" id="ARBA00049244"/>
    </source>
</evidence>
<keyword evidence="8" id="KW-0540">Nuclease</keyword>
<evidence type="ECO:0000256" key="6">
    <source>
        <dbReference type="ARBA" id="ARBA00022695"/>
    </source>
</evidence>
<dbReference type="InterPro" id="IPR018320">
    <property type="entry name" value="DNA_polymerase_1"/>
</dbReference>
<dbReference type="EMBL" id="JBGOOW010000006">
    <property type="protein sequence ID" value="MEZ8180798.1"/>
    <property type="molecule type" value="Genomic_DNA"/>
</dbReference>
<accession>A0ABV4LQS3</accession>
<dbReference type="SUPFAM" id="SSF53098">
    <property type="entry name" value="Ribonuclease H-like"/>
    <property type="match status" value="1"/>
</dbReference>
<evidence type="ECO:0000256" key="13">
    <source>
        <dbReference type="ARBA" id="ARBA00023125"/>
    </source>
</evidence>
<dbReference type="Pfam" id="PF02739">
    <property type="entry name" value="5_3_exonuc_N"/>
    <property type="match status" value="1"/>
</dbReference>
<proteinExistence type="inferred from homology"/>
<keyword evidence="14 17" id="KW-0234">DNA repair</keyword>
<dbReference type="InterPro" id="IPR008918">
    <property type="entry name" value="HhH2"/>
</dbReference>
<keyword evidence="12 17" id="KW-0239">DNA-directed DNA polymerase</keyword>
<dbReference type="InterPro" id="IPR020045">
    <property type="entry name" value="DNA_polI_H3TH"/>
</dbReference>
<dbReference type="Pfam" id="PF01612">
    <property type="entry name" value="DNA_pol_A_exo1"/>
    <property type="match status" value="1"/>
</dbReference>
<evidence type="ECO:0000256" key="12">
    <source>
        <dbReference type="ARBA" id="ARBA00022932"/>
    </source>
</evidence>
<dbReference type="Pfam" id="PF00476">
    <property type="entry name" value="DNA_pol_A"/>
    <property type="match status" value="1"/>
</dbReference>
<evidence type="ECO:0000256" key="4">
    <source>
        <dbReference type="ARBA" id="ARBA00020311"/>
    </source>
</evidence>
<evidence type="ECO:0000256" key="2">
    <source>
        <dbReference type="ARBA" id="ARBA00011541"/>
    </source>
</evidence>
<dbReference type="InterPro" id="IPR019760">
    <property type="entry name" value="DNA-dir_DNA_pol_A_CS"/>
</dbReference>
<dbReference type="PANTHER" id="PTHR10133">
    <property type="entry name" value="DNA POLYMERASE I"/>
    <property type="match status" value="1"/>
</dbReference>
<dbReference type="InterPro" id="IPR012337">
    <property type="entry name" value="RNaseH-like_sf"/>
</dbReference>
<keyword evidence="13 17" id="KW-0238">DNA-binding</keyword>
<evidence type="ECO:0000259" key="20">
    <source>
        <dbReference type="SMART" id="SM00482"/>
    </source>
</evidence>
<comment type="subunit">
    <text evidence="2">Single-chain monomer with multiple functions.</text>
</comment>
<dbReference type="CDD" id="cd08637">
    <property type="entry name" value="DNA_pol_A_pol_I_C"/>
    <property type="match status" value="1"/>
</dbReference>
<dbReference type="RefSeq" id="WP_017090208.1">
    <property type="nucleotide sequence ID" value="NZ_CAWMQV010000025.1"/>
</dbReference>
<dbReference type="Gene3D" id="3.30.420.10">
    <property type="entry name" value="Ribonuclease H-like superfamily/Ribonuclease H"/>
    <property type="match status" value="1"/>
</dbReference>
<dbReference type="CDD" id="cd09859">
    <property type="entry name" value="PIN_53EXO"/>
    <property type="match status" value="1"/>
</dbReference>